<sequence length="102" mass="11725">MSKFTKLSFEMGKTVFGITSILPSGLLDQYNRQVSENISSTICETRRVLLLRVVVRITSLVSSELLDQYQRRESLRKNIINKRQGKLLLLRATRFSEVSTNC</sequence>
<dbReference type="Proteomes" id="UP001231189">
    <property type="component" value="Unassembled WGS sequence"/>
</dbReference>
<organism evidence="1 2">
    <name type="scientific">Lolium multiflorum</name>
    <name type="common">Italian ryegrass</name>
    <name type="synonym">Lolium perenne subsp. multiflorum</name>
    <dbReference type="NCBI Taxonomy" id="4521"/>
    <lineage>
        <taxon>Eukaryota</taxon>
        <taxon>Viridiplantae</taxon>
        <taxon>Streptophyta</taxon>
        <taxon>Embryophyta</taxon>
        <taxon>Tracheophyta</taxon>
        <taxon>Spermatophyta</taxon>
        <taxon>Magnoliopsida</taxon>
        <taxon>Liliopsida</taxon>
        <taxon>Poales</taxon>
        <taxon>Poaceae</taxon>
        <taxon>BOP clade</taxon>
        <taxon>Pooideae</taxon>
        <taxon>Poodae</taxon>
        <taxon>Poeae</taxon>
        <taxon>Poeae Chloroplast Group 2 (Poeae type)</taxon>
        <taxon>Loliodinae</taxon>
        <taxon>Loliinae</taxon>
        <taxon>Lolium</taxon>
    </lineage>
</organism>
<proteinExistence type="predicted"/>
<evidence type="ECO:0000313" key="2">
    <source>
        <dbReference type="Proteomes" id="UP001231189"/>
    </source>
</evidence>
<accession>A0AAD8VSE9</accession>
<protein>
    <submittedName>
        <fullName evidence="1">Uncharacterized protein</fullName>
    </submittedName>
</protein>
<dbReference type="AlphaFoldDB" id="A0AAD8VSE9"/>
<comment type="caution">
    <text evidence="1">The sequence shown here is derived from an EMBL/GenBank/DDBJ whole genome shotgun (WGS) entry which is preliminary data.</text>
</comment>
<dbReference type="EMBL" id="JAUUTY010000006">
    <property type="protein sequence ID" value="KAK1616131.1"/>
    <property type="molecule type" value="Genomic_DNA"/>
</dbReference>
<keyword evidence="2" id="KW-1185">Reference proteome</keyword>
<gene>
    <name evidence="1" type="ORF">QYE76_021648</name>
</gene>
<reference evidence="1" key="1">
    <citation type="submission" date="2023-07" db="EMBL/GenBank/DDBJ databases">
        <title>A chromosome-level genome assembly of Lolium multiflorum.</title>
        <authorList>
            <person name="Chen Y."/>
            <person name="Copetti D."/>
            <person name="Kolliker R."/>
            <person name="Studer B."/>
        </authorList>
    </citation>
    <scope>NUCLEOTIDE SEQUENCE</scope>
    <source>
        <strain evidence="1">02402/16</strain>
        <tissue evidence="1">Leaf</tissue>
    </source>
</reference>
<evidence type="ECO:0000313" key="1">
    <source>
        <dbReference type="EMBL" id="KAK1616131.1"/>
    </source>
</evidence>
<name>A0AAD8VSE9_LOLMU</name>